<evidence type="ECO:0000313" key="10">
    <source>
        <dbReference type="RefSeq" id="XP_013417444.1"/>
    </source>
</evidence>
<feature type="compositionally biased region" description="Polar residues" evidence="7">
    <location>
        <begin position="305"/>
        <end position="316"/>
    </location>
</feature>
<feature type="compositionally biased region" description="Basic and acidic residues" evidence="7">
    <location>
        <begin position="247"/>
        <end position="268"/>
    </location>
</feature>
<feature type="compositionally biased region" description="Acidic residues" evidence="7">
    <location>
        <begin position="318"/>
        <end position="328"/>
    </location>
</feature>
<dbReference type="Pfam" id="PF07962">
    <property type="entry name" value="Swi3"/>
    <property type="match status" value="1"/>
</dbReference>
<keyword evidence="4 6" id="KW-0539">Nucleus</keyword>
<sequence length="428" mass="48379">MESIDLEMGDLFEDQNEDIEEITAPPPFPELEDNPMNDMATETQEDEEEGEDGHDLSKLKNIKAGAAKRVVKRPQPKMDSTRLTSDKGIPLLPNLFKDVKFKGRGHEGEDLRRMMQILEHWGHRLFPKMPFDELLERCERLGAKKEVQTCVKKIRSDMPLMDDDFVSRNYDSGDEDDSKNKKAADEVEDMDAEEAFDEMMRQEAAKKQTAMESLPPHLSDGAVSPVRQNNRPLSTPSSKSMTCEQLARMERNKQLAKERRMSKLKNKDSAPQSDQQQQHVEENQSNPSTNMSESVQKPAGEDNADTSIDPTKSQTFEDLADDDDDFPTENEILFSCGDVLKNQQVEEKNSVTEVNDKEASLEKPQTGTDQQTEEEILASLEEDENAINDIQSSIPKSSADNENEETEHKNRATLKDTTNVDLETGVVV</sequence>
<gene>
    <name evidence="10" type="primary">LOC106178697</name>
</gene>
<dbReference type="GeneID" id="106178697"/>
<feature type="compositionally biased region" description="Acidic residues" evidence="7">
    <location>
        <begin position="186"/>
        <end position="197"/>
    </location>
</feature>
<feature type="compositionally biased region" description="Polar residues" evidence="7">
    <location>
        <begin position="388"/>
        <end position="400"/>
    </location>
</feature>
<comment type="function">
    <text evidence="6">Plays an important role in the control of DNA replication and the maintenance of replication fork stability.</text>
</comment>
<feature type="region of interest" description="Disordered" evidence="7">
    <location>
        <begin position="1"/>
        <end position="86"/>
    </location>
</feature>
<reference evidence="10" key="1">
    <citation type="submission" date="2025-08" db="UniProtKB">
        <authorList>
            <consortium name="RefSeq"/>
        </authorList>
    </citation>
    <scope>IDENTIFICATION</scope>
    <source>
        <tissue evidence="10">Gonads</tissue>
    </source>
</reference>
<dbReference type="OrthoDB" id="437078at2759"/>
<protein>
    <recommendedName>
        <fullName evidence="6">TIMELESS-interacting protein</fullName>
    </recommendedName>
</protein>
<dbReference type="STRING" id="7574.A0A1S3K4U8"/>
<dbReference type="GO" id="GO:0031297">
    <property type="term" value="P:replication fork processing"/>
    <property type="evidence" value="ECO:0007669"/>
    <property type="project" value="UniProtKB-UniRule"/>
</dbReference>
<feature type="compositionally biased region" description="Acidic residues" evidence="7">
    <location>
        <begin position="1"/>
        <end position="21"/>
    </location>
</feature>
<evidence type="ECO:0000256" key="2">
    <source>
        <dbReference type="ARBA" id="ARBA00006075"/>
    </source>
</evidence>
<dbReference type="Proteomes" id="UP000085678">
    <property type="component" value="Unplaced"/>
</dbReference>
<dbReference type="KEGG" id="lak:106178697"/>
<dbReference type="GO" id="GO:0031298">
    <property type="term" value="C:replication fork protection complex"/>
    <property type="evidence" value="ECO:0007669"/>
    <property type="project" value="TreeGrafter"/>
</dbReference>
<feature type="compositionally biased region" description="Polar residues" evidence="7">
    <location>
        <begin position="226"/>
        <end position="243"/>
    </location>
</feature>
<feature type="compositionally biased region" description="Basic and acidic residues" evidence="7">
    <location>
        <begin position="344"/>
        <end position="361"/>
    </location>
</feature>
<proteinExistence type="inferred from homology"/>
<dbReference type="AlphaFoldDB" id="A0A1S3K4U8"/>
<keyword evidence="5 6" id="KW-0131">Cell cycle</keyword>
<feature type="compositionally biased region" description="Acidic residues" evidence="7">
    <location>
        <begin position="43"/>
        <end position="52"/>
    </location>
</feature>
<organism evidence="9 10">
    <name type="scientific">Lingula anatina</name>
    <name type="common">Brachiopod</name>
    <name type="synonym">Lingula unguis</name>
    <dbReference type="NCBI Taxonomy" id="7574"/>
    <lineage>
        <taxon>Eukaryota</taxon>
        <taxon>Metazoa</taxon>
        <taxon>Spiralia</taxon>
        <taxon>Lophotrochozoa</taxon>
        <taxon>Brachiopoda</taxon>
        <taxon>Linguliformea</taxon>
        <taxon>Lingulata</taxon>
        <taxon>Lingulida</taxon>
        <taxon>Linguloidea</taxon>
        <taxon>Lingulidae</taxon>
        <taxon>Lingula</taxon>
    </lineage>
</organism>
<evidence type="ECO:0000256" key="3">
    <source>
        <dbReference type="ARBA" id="ARBA00022763"/>
    </source>
</evidence>
<evidence type="ECO:0000256" key="7">
    <source>
        <dbReference type="SAM" id="MobiDB-lite"/>
    </source>
</evidence>
<dbReference type="GO" id="GO:0043111">
    <property type="term" value="P:replication fork arrest"/>
    <property type="evidence" value="ECO:0007669"/>
    <property type="project" value="TreeGrafter"/>
</dbReference>
<evidence type="ECO:0000259" key="8">
    <source>
        <dbReference type="Pfam" id="PF07962"/>
    </source>
</evidence>
<evidence type="ECO:0000256" key="5">
    <source>
        <dbReference type="ARBA" id="ARBA00023306"/>
    </source>
</evidence>
<comment type="subcellular location">
    <subcellularLocation>
        <location evidence="1 6">Nucleus</location>
    </subcellularLocation>
</comment>
<dbReference type="PANTHER" id="PTHR13220">
    <property type="entry name" value="TIMELESS INTERACTING-RELATED"/>
    <property type="match status" value="1"/>
</dbReference>
<keyword evidence="9" id="KW-1185">Reference proteome</keyword>
<name>A0A1S3K4U8_LINAN</name>
<accession>A0A1S3K4U8</accession>
<dbReference type="InParanoid" id="A0A1S3K4U8"/>
<evidence type="ECO:0000256" key="1">
    <source>
        <dbReference type="ARBA" id="ARBA00004123"/>
    </source>
</evidence>
<evidence type="ECO:0000313" key="9">
    <source>
        <dbReference type="Proteomes" id="UP000085678"/>
    </source>
</evidence>
<keyword evidence="3 6" id="KW-0227">DNA damage</keyword>
<comment type="similarity">
    <text evidence="2 6">Belongs to the CSM3 family.</text>
</comment>
<dbReference type="RefSeq" id="XP_013417444.1">
    <property type="nucleotide sequence ID" value="XM_013561990.1"/>
</dbReference>
<dbReference type="InterPro" id="IPR012923">
    <property type="entry name" value="Csm3"/>
</dbReference>
<dbReference type="InterPro" id="IPR040038">
    <property type="entry name" value="TIPIN/Csm3/Swi3"/>
</dbReference>
<evidence type="ECO:0000256" key="6">
    <source>
        <dbReference type="RuleBase" id="RU366049"/>
    </source>
</evidence>
<dbReference type="GO" id="GO:0006974">
    <property type="term" value="P:DNA damage response"/>
    <property type="evidence" value="ECO:0007669"/>
    <property type="project" value="UniProtKB-KW"/>
</dbReference>
<feature type="region of interest" description="Disordered" evidence="7">
    <location>
        <begin position="162"/>
        <end position="428"/>
    </location>
</feature>
<feature type="domain" description="Chromosome segregation in meiosis protein 3" evidence="8">
    <location>
        <begin position="77"/>
        <end position="158"/>
    </location>
</feature>
<dbReference type="GO" id="GO:0000076">
    <property type="term" value="P:DNA replication checkpoint signaling"/>
    <property type="evidence" value="ECO:0007669"/>
    <property type="project" value="UniProtKB-UniRule"/>
</dbReference>
<feature type="compositionally biased region" description="Acidic residues" evidence="7">
    <location>
        <begin position="371"/>
        <end position="386"/>
    </location>
</feature>
<dbReference type="PANTHER" id="PTHR13220:SF11">
    <property type="entry name" value="TIMELESS-INTERACTING PROTEIN"/>
    <property type="match status" value="1"/>
</dbReference>
<evidence type="ECO:0000256" key="4">
    <source>
        <dbReference type="ARBA" id="ARBA00023242"/>
    </source>
</evidence>
<feature type="compositionally biased region" description="Polar residues" evidence="7">
    <location>
        <begin position="269"/>
        <end position="295"/>
    </location>
</feature>
<dbReference type="GO" id="GO:0003677">
    <property type="term" value="F:DNA binding"/>
    <property type="evidence" value="ECO:0007669"/>
    <property type="project" value="TreeGrafter"/>
</dbReference>